<dbReference type="AlphaFoldDB" id="A0A9Q1G311"/>
<proteinExistence type="predicted"/>
<accession>A0A9Q1G311</accession>
<organism evidence="1 2">
    <name type="scientific">Synaphobranchus kaupii</name>
    <name type="common">Kaup's arrowtooth eel</name>
    <dbReference type="NCBI Taxonomy" id="118154"/>
    <lineage>
        <taxon>Eukaryota</taxon>
        <taxon>Metazoa</taxon>
        <taxon>Chordata</taxon>
        <taxon>Craniata</taxon>
        <taxon>Vertebrata</taxon>
        <taxon>Euteleostomi</taxon>
        <taxon>Actinopterygii</taxon>
        <taxon>Neopterygii</taxon>
        <taxon>Teleostei</taxon>
        <taxon>Anguilliformes</taxon>
        <taxon>Synaphobranchidae</taxon>
        <taxon>Synaphobranchus</taxon>
    </lineage>
</organism>
<gene>
    <name evidence="1" type="ORF">SKAU_G00046630</name>
</gene>
<comment type="caution">
    <text evidence="1">The sequence shown here is derived from an EMBL/GenBank/DDBJ whole genome shotgun (WGS) entry which is preliminary data.</text>
</comment>
<reference evidence="1" key="1">
    <citation type="journal article" date="2023" name="Science">
        <title>Genome structures resolve the early diversification of teleost fishes.</title>
        <authorList>
            <person name="Parey E."/>
            <person name="Louis A."/>
            <person name="Montfort J."/>
            <person name="Bouchez O."/>
            <person name="Roques C."/>
            <person name="Iampietro C."/>
            <person name="Lluch J."/>
            <person name="Castinel A."/>
            <person name="Donnadieu C."/>
            <person name="Desvignes T."/>
            <person name="Floi Bucao C."/>
            <person name="Jouanno E."/>
            <person name="Wen M."/>
            <person name="Mejri S."/>
            <person name="Dirks R."/>
            <person name="Jansen H."/>
            <person name="Henkel C."/>
            <person name="Chen W.J."/>
            <person name="Zahm M."/>
            <person name="Cabau C."/>
            <person name="Klopp C."/>
            <person name="Thompson A.W."/>
            <person name="Robinson-Rechavi M."/>
            <person name="Braasch I."/>
            <person name="Lecointre G."/>
            <person name="Bobe J."/>
            <person name="Postlethwait J.H."/>
            <person name="Berthelot C."/>
            <person name="Roest Crollius H."/>
            <person name="Guiguen Y."/>
        </authorList>
    </citation>
    <scope>NUCLEOTIDE SEQUENCE</scope>
    <source>
        <strain evidence="1">WJC10195</strain>
    </source>
</reference>
<dbReference type="EMBL" id="JAINUF010000002">
    <property type="protein sequence ID" value="KAJ8374083.1"/>
    <property type="molecule type" value="Genomic_DNA"/>
</dbReference>
<dbReference type="Proteomes" id="UP001152622">
    <property type="component" value="Chromosome 2"/>
</dbReference>
<keyword evidence="2" id="KW-1185">Reference proteome</keyword>
<sequence>MLLRDCTFNYLKFERPRFSLSFDLKVAGEFSQSGSMAKSRRFRCADGVAQRERETRSTAVNEVSRSTAL</sequence>
<evidence type="ECO:0000313" key="1">
    <source>
        <dbReference type="EMBL" id="KAJ8374083.1"/>
    </source>
</evidence>
<name>A0A9Q1G311_SYNKA</name>
<protein>
    <submittedName>
        <fullName evidence="1">Uncharacterized protein</fullName>
    </submittedName>
</protein>
<evidence type="ECO:0000313" key="2">
    <source>
        <dbReference type="Proteomes" id="UP001152622"/>
    </source>
</evidence>